<dbReference type="Gene3D" id="3.20.20.70">
    <property type="entry name" value="Aldolase class I"/>
    <property type="match status" value="1"/>
</dbReference>
<sequence length="91" mass="10859">MLNYSNYPIKENIEKTKDIVHFAAPLGIIVESEIFYNNTKGDITNDINLIEQAILFRNKTNIWMGYTLLDTNYVDKWTNLLKERNYNYDQY</sequence>
<keyword evidence="3" id="KW-1185">Reference proteome</keyword>
<proteinExistence type="predicted"/>
<reference evidence="2 3" key="1">
    <citation type="journal article" date="2022" name="Front. Microbiol.">
        <title>Male-killing mechanisms vary between Spiroplasma species.</title>
        <authorList>
            <person name="Arai H."/>
            <person name="Inoue M."/>
            <person name="Kageyama D."/>
        </authorList>
    </citation>
    <scope>NUCLEOTIDE SEQUENCE [LARGE SCALE GENOMIC DNA]</scope>
    <source>
        <strain evidence="3">sHm</strain>
    </source>
</reference>
<dbReference type="SUPFAM" id="SSF51569">
    <property type="entry name" value="Aldolase"/>
    <property type="match status" value="1"/>
</dbReference>
<dbReference type="InterPro" id="IPR000771">
    <property type="entry name" value="FBA_II"/>
</dbReference>
<evidence type="ECO:0000313" key="3">
    <source>
        <dbReference type="Proteomes" id="UP001163387"/>
    </source>
</evidence>
<comment type="cofactor">
    <cofactor evidence="1">
        <name>Zn(2+)</name>
        <dbReference type="ChEBI" id="CHEBI:29105"/>
    </cofactor>
</comment>
<accession>A0ABM8BVP8</accession>
<dbReference type="Proteomes" id="UP001163387">
    <property type="component" value="Chromosome"/>
</dbReference>
<protein>
    <submittedName>
        <fullName evidence="2">Uncharacterized protein</fullName>
    </submittedName>
</protein>
<dbReference type="EMBL" id="AP026933">
    <property type="protein sequence ID" value="BDT03929.1"/>
    <property type="molecule type" value="Genomic_DNA"/>
</dbReference>
<evidence type="ECO:0000256" key="1">
    <source>
        <dbReference type="ARBA" id="ARBA00001947"/>
    </source>
</evidence>
<gene>
    <name evidence="2" type="ORF">SHM_15750</name>
</gene>
<dbReference type="InterPro" id="IPR013785">
    <property type="entry name" value="Aldolase_TIM"/>
</dbReference>
<evidence type="ECO:0000313" key="2">
    <source>
        <dbReference type="EMBL" id="BDT03929.1"/>
    </source>
</evidence>
<organism evidence="2 3">
    <name type="scientific">Spiroplasma ixodetis</name>
    <dbReference type="NCBI Taxonomy" id="2141"/>
    <lineage>
        <taxon>Bacteria</taxon>
        <taxon>Bacillati</taxon>
        <taxon>Mycoplasmatota</taxon>
        <taxon>Mollicutes</taxon>
        <taxon>Entomoplasmatales</taxon>
        <taxon>Spiroplasmataceae</taxon>
        <taxon>Spiroplasma</taxon>
    </lineage>
</organism>
<dbReference type="Pfam" id="PF01116">
    <property type="entry name" value="F_bP_aldolase"/>
    <property type="match status" value="1"/>
</dbReference>
<name>A0ABM8BVP8_9MOLU</name>